<evidence type="ECO:0008006" key="4">
    <source>
        <dbReference type="Google" id="ProtNLM"/>
    </source>
</evidence>
<accession>A0ABQ2TJY5</accession>
<dbReference type="EMBL" id="BMTX01000024">
    <property type="protein sequence ID" value="GGS69976.1"/>
    <property type="molecule type" value="Genomic_DNA"/>
</dbReference>
<feature type="compositionally biased region" description="Low complexity" evidence="1">
    <location>
        <begin position="67"/>
        <end position="78"/>
    </location>
</feature>
<dbReference type="Pfam" id="PF19690">
    <property type="entry name" value="DUF6191"/>
    <property type="match status" value="1"/>
</dbReference>
<organism evidence="2 3">
    <name type="scientific">Streptomyces pseudogriseolus</name>
    <name type="common">Streptomyces gancidicus</name>
    <name type="synonym">Streptomyces rubiginosus</name>
    <dbReference type="NCBI Taxonomy" id="36817"/>
    <lineage>
        <taxon>Bacteria</taxon>
        <taxon>Bacillati</taxon>
        <taxon>Actinomycetota</taxon>
        <taxon>Actinomycetes</taxon>
        <taxon>Kitasatosporales</taxon>
        <taxon>Streptomycetaceae</taxon>
        <taxon>Streptomyces</taxon>
        <taxon>Streptomyces pseudogriseolus group</taxon>
    </lineage>
</organism>
<dbReference type="InterPro" id="IPR045684">
    <property type="entry name" value="DUF6191"/>
</dbReference>
<evidence type="ECO:0000256" key="1">
    <source>
        <dbReference type="SAM" id="MobiDB-lite"/>
    </source>
</evidence>
<evidence type="ECO:0000313" key="2">
    <source>
        <dbReference type="EMBL" id="GGS69976.1"/>
    </source>
</evidence>
<proteinExistence type="predicted"/>
<gene>
    <name evidence="2" type="ORF">GCM10010285_56240</name>
</gene>
<reference evidence="3" key="1">
    <citation type="journal article" date="2019" name="Int. J. Syst. Evol. Microbiol.">
        <title>The Global Catalogue of Microorganisms (GCM) 10K type strain sequencing project: providing services to taxonomists for standard genome sequencing and annotation.</title>
        <authorList>
            <consortium name="The Broad Institute Genomics Platform"/>
            <consortium name="The Broad Institute Genome Sequencing Center for Infectious Disease"/>
            <person name="Wu L."/>
            <person name="Ma J."/>
        </authorList>
    </citation>
    <scope>NUCLEOTIDE SEQUENCE [LARGE SCALE GENOMIC DNA]</scope>
    <source>
        <strain evidence="3">JCM 4416</strain>
    </source>
</reference>
<protein>
    <recommendedName>
        <fullName evidence="4">Regulatory protein</fullName>
    </recommendedName>
</protein>
<dbReference type="Proteomes" id="UP000597853">
    <property type="component" value="Unassembled WGS sequence"/>
</dbReference>
<comment type="caution">
    <text evidence="2">The sequence shown here is derived from an EMBL/GenBank/DDBJ whole genome shotgun (WGS) entry which is preliminary data.</text>
</comment>
<sequence length="105" mass="11166">MARHPGPWERGAMFNAFEELFSPGRKHTQDEQKRLALTREDVGDGDPGRGPIDLASGKVTVRRPSPADASADDVTGASDDGDDRDDVKDPDGAPDTIRQAGPPAS</sequence>
<keyword evidence="3" id="KW-1185">Reference proteome</keyword>
<evidence type="ECO:0000313" key="3">
    <source>
        <dbReference type="Proteomes" id="UP000597853"/>
    </source>
</evidence>
<feature type="region of interest" description="Disordered" evidence="1">
    <location>
        <begin position="37"/>
        <end position="105"/>
    </location>
</feature>
<name>A0ABQ2TJY5_STREZ</name>